<comment type="function">
    <text evidence="2">PPIases accelerate the folding of proteins. It catalyzes the cis-trans isomerization of proline imidic peptide bonds in oligopeptides.</text>
</comment>
<dbReference type="Proteomes" id="UP001199106">
    <property type="component" value="Unassembled WGS sequence"/>
</dbReference>
<dbReference type="EC" id="5.2.1.8" evidence="3 6"/>
<comment type="caution">
    <text evidence="9">The sequence shown here is derived from an EMBL/GenBank/DDBJ whole genome shotgun (WGS) entry which is preliminary data.</text>
</comment>
<evidence type="ECO:0000256" key="5">
    <source>
        <dbReference type="ARBA" id="ARBA00023235"/>
    </source>
</evidence>
<dbReference type="SUPFAM" id="SSF54534">
    <property type="entry name" value="FKBP-like"/>
    <property type="match status" value="1"/>
</dbReference>
<dbReference type="InterPro" id="IPR044609">
    <property type="entry name" value="FKBP2/11"/>
</dbReference>
<evidence type="ECO:0000256" key="1">
    <source>
        <dbReference type="ARBA" id="ARBA00000971"/>
    </source>
</evidence>
<evidence type="ECO:0000256" key="4">
    <source>
        <dbReference type="ARBA" id="ARBA00023110"/>
    </source>
</evidence>
<sequence length="287" mass="31834">MKLALVLALATAAVAEIHLETEVLTEAKCTRKTQVGDKVNVHYRGTLASDGSEFDASYNRGSPLNFAVGTGQVIKGWDQGLLDMCPGEKRKLTIQPEWAYGSRGAGPIPANSVLIFESELVSIEGVDKEELTKIREHEYITNGIHFMSLRRLFEHTYLTLPYAQPYFQSRRRSYQQIVGAAPKVNHKKRNTDVTDIFAAKSPTKPKTIAERVSLECMKEDALKAIEERRGAAKIALDGLLPLAKKSEAVETTVAVFEQQIEDYSLSTKKLSLFGRGSEIDKTKDTDS</sequence>
<evidence type="ECO:0000313" key="9">
    <source>
        <dbReference type="EMBL" id="KAG9187661.1"/>
    </source>
</evidence>
<evidence type="ECO:0000313" key="10">
    <source>
        <dbReference type="Proteomes" id="UP001199106"/>
    </source>
</evidence>
<evidence type="ECO:0000256" key="7">
    <source>
        <dbReference type="SAM" id="SignalP"/>
    </source>
</evidence>
<keyword evidence="7" id="KW-0732">Signal</keyword>
<dbReference type="PANTHER" id="PTHR45779:SF7">
    <property type="entry name" value="PEPTIDYLPROLYL ISOMERASE"/>
    <property type="match status" value="1"/>
</dbReference>
<organism evidence="9 10">
    <name type="scientific">Alternaria panax</name>
    <dbReference type="NCBI Taxonomy" id="48097"/>
    <lineage>
        <taxon>Eukaryota</taxon>
        <taxon>Fungi</taxon>
        <taxon>Dikarya</taxon>
        <taxon>Ascomycota</taxon>
        <taxon>Pezizomycotina</taxon>
        <taxon>Dothideomycetes</taxon>
        <taxon>Pleosporomycetidae</taxon>
        <taxon>Pleosporales</taxon>
        <taxon>Pleosporineae</taxon>
        <taxon>Pleosporaceae</taxon>
        <taxon>Alternaria</taxon>
        <taxon>Alternaria sect. Panax</taxon>
    </lineage>
</organism>
<name>A0AAD4I8B8_9PLEO</name>
<feature type="signal peptide" evidence="7">
    <location>
        <begin position="1"/>
        <end position="15"/>
    </location>
</feature>
<evidence type="ECO:0000256" key="2">
    <source>
        <dbReference type="ARBA" id="ARBA00002388"/>
    </source>
</evidence>
<dbReference type="InterPro" id="IPR001179">
    <property type="entry name" value="PPIase_FKBP_dom"/>
</dbReference>
<keyword evidence="4 6" id="KW-0697">Rotamase</keyword>
<keyword evidence="10" id="KW-1185">Reference proteome</keyword>
<dbReference type="InterPro" id="IPR046357">
    <property type="entry name" value="PPIase_dom_sf"/>
</dbReference>
<dbReference type="AlphaFoldDB" id="A0AAD4I8B8"/>
<dbReference type="Gene3D" id="3.10.50.40">
    <property type="match status" value="1"/>
</dbReference>
<dbReference type="Pfam" id="PF00254">
    <property type="entry name" value="FKBP_C"/>
    <property type="match status" value="1"/>
</dbReference>
<feature type="chain" id="PRO_5042276355" description="peptidylprolyl isomerase" evidence="7">
    <location>
        <begin position="16"/>
        <end position="287"/>
    </location>
</feature>
<dbReference type="GO" id="GO:0003755">
    <property type="term" value="F:peptidyl-prolyl cis-trans isomerase activity"/>
    <property type="evidence" value="ECO:0007669"/>
    <property type="project" value="UniProtKB-KW"/>
</dbReference>
<dbReference type="GO" id="GO:0005783">
    <property type="term" value="C:endoplasmic reticulum"/>
    <property type="evidence" value="ECO:0007669"/>
    <property type="project" value="TreeGrafter"/>
</dbReference>
<gene>
    <name evidence="9" type="ORF">G6011_05532</name>
</gene>
<protein>
    <recommendedName>
        <fullName evidence="3 6">peptidylprolyl isomerase</fullName>
        <ecNumber evidence="3 6">5.2.1.8</ecNumber>
    </recommendedName>
</protein>
<accession>A0AAD4I8B8</accession>
<evidence type="ECO:0000256" key="6">
    <source>
        <dbReference type="PROSITE-ProRule" id="PRU00277"/>
    </source>
</evidence>
<dbReference type="PANTHER" id="PTHR45779">
    <property type="entry name" value="PEPTIDYLPROLYL ISOMERASE"/>
    <property type="match status" value="1"/>
</dbReference>
<dbReference type="FunFam" id="3.10.50.40:FF:000006">
    <property type="entry name" value="Peptidyl-prolyl cis-trans isomerase"/>
    <property type="match status" value="1"/>
</dbReference>
<evidence type="ECO:0000259" key="8">
    <source>
        <dbReference type="PROSITE" id="PS50059"/>
    </source>
</evidence>
<reference evidence="9" key="1">
    <citation type="submission" date="2021-07" db="EMBL/GenBank/DDBJ databases">
        <title>Genome Resource of American Ginseng Black Spot Pathogen Alternaria panax.</title>
        <authorList>
            <person name="Qiu C."/>
            <person name="Wang W."/>
            <person name="Liu Z."/>
        </authorList>
    </citation>
    <scope>NUCLEOTIDE SEQUENCE</scope>
    <source>
        <strain evidence="9">BNCC115425</strain>
    </source>
</reference>
<feature type="domain" description="PPIase FKBP-type" evidence="8">
    <location>
        <begin position="36"/>
        <end position="124"/>
    </location>
</feature>
<comment type="catalytic activity">
    <reaction evidence="1 6">
        <text>[protein]-peptidylproline (omega=180) = [protein]-peptidylproline (omega=0)</text>
        <dbReference type="Rhea" id="RHEA:16237"/>
        <dbReference type="Rhea" id="RHEA-COMP:10747"/>
        <dbReference type="Rhea" id="RHEA-COMP:10748"/>
        <dbReference type="ChEBI" id="CHEBI:83833"/>
        <dbReference type="ChEBI" id="CHEBI:83834"/>
        <dbReference type="EC" id="5.2.1.8"/>
    </reaction>
</comment>
<dbReference type="EMBL" id="JAANER010000007">
    <property type="protein sequence ID" value="KAG9187661.1"/>
    <property type="molecule type" value="Genomic_DNA"/>
</dbReference>
<proteinExistence type="predicted"/>
<keyword evidence="5 6" id="KW-0413">Isomerase</keyword>
<evidence type="ECO:0000256" key="3">
    <source>
        <dbReference type="ARBA" id="ARBA00013194"/>
    </source>
</evidence>
<dbReference type="PROSITE" id="PS50059">
    <property type="entry name" value="FKBP_PPIASE"/>
    <property type="match status" value="1"/>
</dbReference>